<evidence type="ECO:0000313" key="2">
    <source>
        <dbReference type="EMBL" id="MPC35867.1"/>
    </source>
</evidence>
<organism evidence="2 3">
    <name type="scientific">Portunus trituberculatus</name>
    <name type="common">Swimming crab</name>
    <name type="synonym">Neptunus trituberculatus</name>
    <dbReference type="NCBI Taxonomy" id="210409"/>
    <lineage>
        <taxon>Eukaryota</taxon>
        <taxon>Metazoa</taxon>
        <taxon>Ecdysozoa</taxon>
        <taxon>Arthropoda</taxon>
        <taxon>Crustacea</taxon>
        <taxon>Multicrustacea</taxon>
        <taxon>Malacostraca</taxon>
        <taxon>Eumalacostraca</taxon>
        <taxon>Eucarida</taxon>
        <taxon>Decapoda</taxon>
        <taxon>Pleocyemata</taxon>
        <taxon>Brachyura</taxon>
        <taxon>Eubrachyura</taxon>
        <taxon>Portunoidea</taxon>
        <taxon>Portunidae</taxon>
        <taxon>Portuninae</taxon>
        <taxon>Portunus</taxon>
    </lineage>
</organism>
<dbReference type="EMBL" id="VSRR010003367">
    <property type="protein sequence ID" value="MPC35867.1"/>
    <property type="molecule type" value="Genomic_DNA"/>
</dbReference>
<protein>
    <submittedName>
        <fullName evidence="2">Uncharacterized protein</fullName>
    </submittedName>
</protein>
<name>A0A5B7ERI7_PORTR</name>
<keyword evidence="3" id="KW-1185">Reference proteome</keyword>
<proteinExistence type="predicted"/>
<feature type="compositionally biased region" description="Polar residues" evidence="1">
    <location>
        <begin position="1"/>
        <end position="20"/>
    </location>
</feature>
<dbReference type="Proteomes" id="UP000324222">
    <property type="component" value="Unassembled WGS sequence"/>
</dbReference>
<gene>
    <name evidence="2" type="ORF">E2C01_029304</name>
</gene>
<evidence type="ECO:0000313" key="3">
    <source>
        <dbReference type="Proteomes" id="UP000324222"/>
    </source>
</evidence>
<accession>A0A5B7ERI7</accession>
<evidence type="ECO:0000256" key="1">
    <source>
        <dbReference type="SAM" id="MobiDB-lite"/>
    </source>
</evidence>
<reference evidence="2 3" key="1">
    <citation type="submission" date="2019-05" db="EMBL/GenBank/DDBJ databases">
        <title>Another draft genome of Portunus trituberculatus and its Hox gene families provides insights of decapod evolution.</title>
        <authorList>
            <person name="Jeong J.-H."/>
            <person name="Song I."/>
            <person name="Kim S."/>
            <person name="Choi T."/>
            <person name="Kim D."/>
            <person name="Ryu S."/>
            <person name="Kim W."/>
        </authorList>
    </citation>
    <scope>NUCLEOTIDE SEQUENCE [LARGE SCALE GENOMIC DNA]</scope>
    <source>
        <tissue evidence="2">Muscle</tissue>
    </source>
</reference>
<comment type="caution">
    <text evidence="2">The sequence shown here is derived from an EMBL/GenBank/DDBJ whole genome shotgun (WGS) entry which is preliminary data.</text>
</comment>
<sequence>MQPSPVALSPTSLFQPSRPDTLTRGKQKNRCDKEEIVALHLQQECEGSRNSIIAPAEVTEKGLQWRLTCVDRSIDIPSSAITSEVTDSGLFLELCLNAFPIQCQLSGVLTEVCISGSPQHVKLSHVPNVFLLTIFVSSRSPVGIPQQDGGTLTGVYQCLRVAML</sequence>
<dbReference type="AlphaFoldDB" id="A0A5B7ERI7"/>
<feature type="region of interest" description="Disordered" evidence="1">
    <location>
        <begin position="1"/>
        <end position="28"/>
    </location>
</feature>